<organism evidence="4">
    <name type="scientific">Anisakis simplex</name>
    <name type="common">Herring worm</name>
    <dbReference type="NCBI Taxonomy" id="6269"/>
    <lineage>
        <taxon>Eukaryota</taxon>
        <taxon>Metazoa</taxon>
        <taxon>Ecdysozoa</taxon>
        <taxon>Nematoda</taxon>
        <taxon>Chromadorea</taxon>
        <taxon>Rhabditida</taxon>
        <taxon>Spirurina</taxon>
        <taxon>Ascaridomorpha</taxon>
        <taxon>Ascaridoidea</taxon>
        <taxon>Anisakidae</taxon>
        <taxon>Anisakis</taxon>
        <taxon>Anisakis simplex complex</taxon>
    </lineage>
</organism>
<proteinExistence type="predicted"/>
<protein>
    <submittedName>
        <fullName evidence="4">CC domain-containing protein</fullName>
    </submittedName>
</protein>
<sequence length="131" mass="15054">MLSSKRSALITLIGLTAILLDKATPLSLSNFTFEEKCKAIHAQGYGINLVCCNKQNSVDSNCQYQTLCKTKHCHCYLTVLDKLECATKPTKQLYVWQDHSKPAEHPFQCDSPNFPNRNAEYNVKIYHWEKW</sequence>
<reference evidence="4" key="1">
    <citation type="submission" date="2017-02" db="UniProtKB">
        <authorList>
            <consortium name="WormBaseParasite"/>
        </authorList>
    </citation>
    <scope>IDENTIFICATION</scope>
</reference>
<evidence type="ECO:0000313" key="4">
    <source>
        <dbReference type="WBParaSite" id="ASIM_0001883201-mRNA-1"/>
    </source>
</evidence>
<reference evidence="2 3" key="2">
    <citation type="submission" date="2018-11" db="EMBL/GenBank/DDBJ databases">
        <authorList>
            <consortium name="Pathogen Informatics"/>
        </authorList>
    </citation>
    <scope>NUCLEOTIDE SEQUENCE [LARGE SCALE GENOMIC DNA]</scope>
</reference>
<gene>
    <name evidence="2" type="ORF">ASIM_LOCUS18226</name>
</gene>
<keyword evidence="1" id="KW-0732">Signal</keyword>
<feature type="signal peptide" evidence="1">
    <location>
        <begin position="1"/>
        <end position="23"/>
    </location>
</feature>
<name>A0A0M3KCY0_ANISI</name>
<keyword evidence="3" id="KW-1185">Reference proteome</keyword>
<dbReference type="EMBL" id="UYRR01035199">
    <property type="protein sequence ID" value="VDK63874.1"/>
    <property type="molecule type" value="Genomic_DNA"/>
</dbReference>
<feature type="chain" id="PRO_5043121388" evidence="1">
    <location>
        <begin position="24"/>
        <end position="131"/>
    </location>
</feature>
<evidence type="ECO:0000313" key="2">
    <source>
        <dbReference type="EMBL" id="VDK63874.1"/>
    </source>
</evidence>
<dbReference type="OrthoDB" id="635273at2759"/>
<evidence type="ECO:0000313" key="3">
    <source>
        <dbReference type="Proteomes" id="UP000267096"/>
    </source>
</evidence>
<accession>A0A0M3KCY0</accession>
<dbReference type="WBParaSite" id="ASIM_0001883201-mRNA-1">
    <property type="protein sequence ID" value="ASIM_0001883201-mRNA-1"/>
    <property type="gene ID" value="ASIM_0001883201"/>
</dbReference>
<evidence type="ECO:0000256" key="1">
    <source>
        <dbReference type="SAM" id="SignalP"/>
    </source>
</evidence>
<dbReference type="AlphaFoldDB" id="A0A0M3KCY0"/>
<dbReference type="Proteomes" id="UP000267096">
    <property type="component" value="Unassembled WGS sequence"/>
</dbReference>